<evidence type="ECO:0000313" key="3">
    <source>
        <dbReference type="Proteomes" id="UP000054279"/>
    </source>
</evidence>
<dbReference type="InterPro" id="IPR043708">
    <property type="entry name" value="DUF5648"/>
</dbReference>
<evidence type="ECO:0000313" key="2">
    <source>
        <dbReference type="EMBL" id="KIJ44697.1"/>
    </source>
</evidence>
<feature type="non-terminal residue" evidence="2">
    <location>
        <position position="1"/>
    </location>
</feature>
<dbReference type="AlphaFoldDB" id="A0A0C9VQT2"/>
<organism evidence="2 3">
    <name type="scientific">Sphaerobolus stellatus (strain SS14)</name>
    <dbReference type="NCBI Taxonomy" id="990650"/>
    <lineage>
        <taxon>Eukaryota</taxon>
        <taxon>Fungi</taxon>
        <taxon>Dikarya</taxon>
        <taxon>Basidiomycota</taxon>
        <taxon>Agaricomycotina</taxon>
        <taxon>Agaricomycetes</taxon>
        <taxon>Phallomycetidae</taxon>
        <taxon>Geastrales</taxon>
        <taxon>Sphaerobolaceae</taxon>
        <taxon>Sphaerobolus</taxon>
    </lineage>
</organism>
<dbReference type="Pfam" id="PF18885">
    <property type="entry name" value="DUF5648"/>
    <property type="match status" value="1"/>
</dbReference>
<protein>
    <recommendedName>
        <fullName evidence="1">DUF5648 domain-containing protein</fullName>
    </recommendedName>
</protein>
<dbReference type="OrthoDB" id="9971254at2759"/>
<dbReference type="HOGENOM" id="CLU_093541_2_0_1"/>
<proteinExistence type="predicted"/>
<dbReference type="Proteomes" id="UP000054279">
    <property type="component" value="Unassembled WGS sequence"/>
</dbReference>
<gene>
    <name evidence="2" type="ORF">M422DRAFT_168013</name>
</gene>
<evidence type="ECO:0000259" key="1">
    <source>
        <dbReference type="Pfam" id="PF18885"/>
    </source>
</evidence>
<sequence length="105" mass="11627">QGSMFLAWTTQELQTVPLYYLYNPTIQNYMFLTPDSNGNSPSTVQGNDLFVYPTPVCGSVPLYALFDSAVSDHWFTTDLVPEHGFLLTRGYTDGGIVANVLPLSK</sequence>
<feature type="domain" description="DUF5648" evidence="1">
    <location>
        <begin position="5"/>
        <end position="100"/>
    </location>
</feature>
<reference evidence="2 3" key="1">
    <citation type="submission" date="2014-06" db="EMBL/GenBank/DDBJ databases">
        <title>Evolutionary Origins and Diversification of the Mycorrhizal Mutualists.</title>
        <authorList>
            <consortium name="DOE Joint Genome Institute"/>
            <consortium name="Mycorrhizal Genomics Consortium"/>
            <person name="Kohler A."/>
            <person name="Kuo A."/>
            <person name="Nagy L.G."/>
            <person name="Floudas D."/>
            <person name="Copeland A."/>
            <person name="Barry K.W."/>
            <person name="Cichocki N."/>
            <person name="Veneault-Fourrey C."/>
            <person name="LaButti K."/>
            <person name="Lindquist E.A."/>
            <person name="Lipzen A."/>
            <person name="Lundell T."/>
            <person name="Morin E."/>
            <person name="Murat C."/>
            <person name="Riley R."/>
            <person name="Ohm R."/>
            <person name="Sun H."/>
            <person name="Tunlid A."/>
            <person name="Henrissat B."/>
            <person name="Grigoriev I.V."/>
            <person name="Hibbett D.S."/>
            <person name="Martin F."/>
        </authorList>
    </citation>
    <scope>NUCLEOTIDE SEQUENCE [LARGE SCALE GENOMIC DNA]</scope>
    <source>
        <strain evidence="2 3">SS14</strain>
    </source>
</reference>
<dbReference type="EMBL" id="KN837116">
    <property type="protein sequence ID" value="KIJ44697.1"/>
    <property type="molecule type" value="Genomic_DNA"/>
</dbReference>
<keyword evidence="3" id="KW-1185">Reference proteome</keyword>
<accession>A0A0C9VQT2</accession>
<name>A0A0C9VQT2_SPHS4</name>